<dbReference type="EMBL" id="QKYT01000186">
    <property type="protein sequence ID" value="RIA90282.1"/>
    <property type="molecule type" value="Genomic_DNA"/>
</dbReference>
<organism evidence="1 2">
    <name type="scientific">Glomus cerebriforme</name>
    <dbReference type="NCBI Taxonomy" id="658196"/>
    <lineage>
        <taxon>Eukaryota</taxon>
        <taxon>Fungi</taxon>
        <taxon>Fungi incertae sedis</taxon>
        <taxon>Mucoromycota</taxon>
        <taxon>Glomeromycotina</taxon>
        <taxon>Glomeromycetes</taxon>
        <taxon>Glomerales</taxon>
        <taxon>Glomeraceae</taxon>
        <taxon>Glomus</taxon>
    </lineage>
</organism>
<dbReference type="Proteomes" id="UP000265703">
    <property type="component" value="Unassembled WGS sequence"/>
</dbReference>
<dbReference type="Gene3D" id="1.10.510.10">
    <property type="entry name" value="Transferase(Phosphotransferase) domain 1"/>
    <property type="match status" value="1"/>
</dbReference>
<keyword evidence="2" id="KW-1185">Reference proteome</keyword>
<gene>
    <name evidence="1" type="ORF">C1645_823600</name>
</gene>
<evidence type="ECO:0000313" key="2">
    <source>
        <dbReference type="Proteomes" id="UP000265703"/>
    </source>
</evidence>
<accession>A0A397SX92</accession>
<dbReference type="InterPro" id="IPR011009">
    <property type="entry name" value="Kinase-like_dom_sf"/>
</dbReference>
<name>A0A397SX92_9GLOM</name>
<dbReference type="OrthoDB" id="2317701at2759"/>
<protein>
    <recommendedName>
        <fullName evidence="3">Serine-threonine/tyrosine-protein kinase catalytic domain-containing protein</fullName>
    </recommendedName>
</protein>
<evidence type="ECO:0008006" key="3">
    <source>
        <dbReference type="Google" id="ProtNLM"/>
    </source>
</evidence>
<dbReference type="STRING" id="658196.A0A397SX92"/>
<comment type="caution">
    <text evidence="1">The sequence shown here is derived from an EMBL/GenBank/DDBJ whole genome shotgun (WGS) entry which is preliminary data.</text>
</comment>
<proteinExistence type="predicted"/>
<dbReference type="AlphaFoldDB" id="A0A397SX92"/>
<sequence>MDLDYYKILSKEVIEWIPYDKFENIEYMTKGGCSEIFTSYWIDGCYYEWDSKNCQLKRFGNHKIIENANRKMLRFTFCDFGFCGPADKPLGCTYAEVITVIPQETPPEYKKIMEQCWNPDPLKRPKLKTLLEERKNYILHQIKINHPITNLFERDYMNRFVFTSNVYNLKDFETFNDNIEDVERNKNMKNLENTDK</sequence>
<reference evidence="1 2" key="1">
    <citation type="submission" date="2018-06" db="EMBL/GenBank/DDBJ databases">
        <title>Comparative genomics reveals the genomic features of Rhizophagus irregularis, R. cerebriforme, R. diaphanum and Gigaspora rosea, and their symbiotic lifestyle signature.</title>
        <authorList>
            <person name="Morin E."/>
            <person name="San Clemente H."/>
            <person name="Chen E.C.H."/>
            <person name="De La Providencia I."/>
            <person name="Hainaut M."/>
            <person name="Kuo A."/>
            <person name="Kohler A."/>
            <person name="Murat C."/>
            <person name="Tang N."/>
            <person name="Roy S."/>
            <person name="Loubradou J."/>
            <person name="Henrissat B."/>
            <person name="Grigoriev I.V."/>
            <person name="Corradi N."/>
            <person name="Roux C."/>
            <person name="Martin F.M."/>
        </authorList>
    </citation>
    <scope>NUCLEOTIDE SEQUENCE [LARGE SCALE GENOMIC DNA]</scope>
    <source>
        <strain evidence="1 2">DAOM 227022</strain>
    </source>
</reference>
<dbReference type="SUPFAM" id="SSF56112">
    <property type="entry name" value="Protein kinase-like (PK-like)"/>
    <property type="match status" value="1"/>
</dbReference>
<evidence type="ECO:0000313" key="1">
    <source>
        <dbReference type="EMBL" id="RIA90282.1"/>
    </source>
</evidence>